<dbReference type="Pfam" id="PF08843">
    <property type="entry name" value="AbiEii"/>
    <property type="match status" value="1"/>
</dbReference>
<name>A0A1F7F226_UNCRA</name>
<dbReference type="EMBL" id="MFYX01000145">
    <property type="protein sequence ID" value="OGK00556.1"/>
    <property type="molecule type" value="Genomic_DNA"/>
</dbReference>
<protein>
    <recommendedName>
        <fullName evidence="3">Nucleotidyltransferase</fullName>
    </recommendedName>
</protein>
<proteinExistence type="predicted"/>
<reference evidence="1 2" key="1">
    <citation type="journal article" date="2016" name="Nat. Commun.">
        <title>Thousands of microbial genomes shed light on interconnected biogeochemical processes in an aquifer system.</title>
        <authorList>
            <person name="Anantharaman K."/>
            <person name="Brown C.T."/>
            <person name="Hug L.A."/>
            <person name="Sharon I."/>
            <person name="Castelle C.J."/>
            <person name="Probst A.J."/>
            <person name="Thomas B.C."/>
            <person name="Singh A."/>
            <person name="Wilkins M.J."/>
            <person name="Karaoz U."/>
            <person name="Brodie E.L."/>
            <person name="Williams K.H."/>
            <person name="Hubbard S.S."/>
            <person name="Banfield J.F."/>
        </authorList>
    </citation>
    <scope>NUCLEOTIDE SEQUENCE [LARGE SCALE GENOMIC DNA]</scope>
</reference>
<comment type="caution">
    <text evidence="1">The sequence shown here is derived from an EMBL/GenBank/DDBJ whole genome shotgun (WGS) entry which is preliminary data.</text>
</comment>
<evidence type="ECO:0008006" key="3">
    <source>
        <dbReference type="Google" id="ProtNLM"/>
    </source>
</evidence>
<evidence type="ECO:0000313" key="1">
    <source>
        <dbReference type="EMBL" id="OGK00556.1"/>
    </source>
</evidence>
<organism evidence="1 2">
    <name type="scientific">Candidatus Raymondbacteria bacterium RIFOXYD12_FULL_49_13</name>
    <dbReference type="NCBI Taxonomy" id="1817890"/>
    <lineage>
        <taxon>Bacteria</taxon>
        <taxon>Raymondiibacteriota</taxon>
    </lineage>
</organism>
<dbReference type="InterPro" id="IPR014942">
    <property type="entry name" value="AbiEii"/>
</dbReference>
<evidence type="ECO:0000313" key="2">
    <source>
        <dbReference type="Proteomes" id="UP000179243"/>
    </source>
</evidence>
<accession>A0A1F7F226</accession>
<dbReference type="Proteomes" id="UP000179243">
    <property type="component" value="Unassembled WGS sequence"/>
</dbReference>
<sequence>MDNTLTSIQSSLLATLGKSESVKDWYLAGGTALNIQLGHRQSIDFDFFSEKQVNMEKVLEGLSRDIHVEVTGMEPGTLHVKIEGVQISFFEYRYKVLEKRQFQGIAMASLKDIGLMKILAIQQRGLRKDFIDLYAICRTGMTLPGLMGLLLEKYPNITFDTVALLKALCYFGDAVDDVPLLTHDIDWENVKKYFQTEVRVFFP</sequence>
<dbReference type="AlphaFoldDB" id="A0A1F7F226"/>
<gene>
    <name evidence="1" type="ORF">A2519_21795</name>
</gene>